<dbReference type="AlphaFoldDB" id="A0A1U6IYY4"/>
<sequence>MKRAPGSSNARAKHLSHMGLPRRTCATLIERGLVPDMPLPSLVYAIVGMVRLPFVLAREAQLAMGYDFMKGKAIDAHANCVIQLLMHR</sequence>
<accession>A0A1U6IYY4</accession>
<organism evidence="1 2">
    <name type="scientific">Novosphingobium mathurense</name>
    <dbReference type="NCBI Taxonomy" id="428990"/>
    <lineage>
        <taxon>Bacteria</taxon>
        <taxon>Pseudomonadati</taxon>
        <taxon>Pseudomonadota</taxon>
        <taxon>Alphaproteobacteria</taxon>
        <taxon>Sphingomonadales</taxon>
        <taxon>Sphingomonadaceae</taxon>
        <taxon>Novosphingobium</taxon>
    </lineage>
</organism>
<keyword evidence="2" id="KW-1185">Reference proteome</keyword>
<protein>
    <submittedName>
        <fullName evidence="1">Uncharacterized protein</fullName>
    </submittedName>
</protein>
<gene>
    <name evidence="1" type="ORF">SAMN06295987_1263</name>
</gene>
<dbReference type="EMBL" id="FVZE01000026">
    <property type="protein sequence ID" value="SLK13233.1"/>
    <property type="molecule type" value="Genomic_DNA"/>
</dbReference>
<dbReference type="Proteomes" id="UP000190989">
    <property type="component" value="Unassembled WGS sequence"/>
</dbReference>
<proteinExistence type="predicted"/>
<reference evidence="2" key="1">
    <citation type="submission" date="2017-02" db="EMBL/GenBank/DDBJ databases">
        <authorList>
            <person name="Varghese N."/>
            <person name="Submissions S."/>
        </authorList>
    </citation>
    <scope>NUCLEOTIDE SEQUENCE [LARGE SCALE GENOMIC DNA]</scope>
    <source>
        <strain evidence="2">SM117</strain>
    </source>
</reference>
<evidence type="ECO:0000313" key="1">
    <source>
        <dbReference type="EMBL" id="SLK13233.1"/>
    </source>
</evidence>
<evidence type="ECO:0000313" key="2">
    <source>
        <dbReference type="Proteomes" id="UP000190989"/>
    </source>
</evidence>
<name>A0A1U6IYY4_9SPHN</name>